<dbReference type="EMBL" id="JBGBPQ010000022">
    <property type="protein sequence ID" value="KAL1502982.1"/>
    <property type="molecule type" value="Genomic_DNA"/>
</dbReference>
<name>A0AB34ING8_PRYPA</name>
<proteinExistence type="predicted"/>
<evidence type="ECO:0000313" key="3">
    <source>
        <dbReference type="EMBL" id="KAL1502982.1"/>
    </source>
</evidence>
<keyword evidence="2" id="KW-0732">Signal</keyword>
<keyword evidence="4" id="KW-1185">Reference proteome</keyword>
<evidence type="ECO:0000256" key="1">
    <source>
        <dbReference type="SAM" id="MobiDB-lite"/>
    </source>
</evidence>
<evidence type="ECO:0000313" key="4">
    <source>
        <dbReference type="Proteomes" id="UP001515480"/>
    </source>
</evidence>
<feature type="signal peptide" evidence="2">
    <location>
        <begin position="1"/>
        <end position="22"/>
    </location>
</feature>
<organism evidence="3 4">
    <name type="scientific">Prymnesium parvum</name>
    <name type="common">Toxic golden alga</name>
    <dbReference type="NCBI Taxonomy" id="97485"/>
    <lineage>
        <taxon>Eukaryota</taxon>
        <taxon>Haptista</taxon>
        <taxon>Haptophyta</taxon>
        <taxon>Prymnesiophyceae</taxon>
        <taxon>Prymnesiales</taxon>
        <taxon>Prymnesiaceae</taxon>
        <taxon>Prymnesium</taxon>
    </lineage>
</organism>
<dbReference type="Proteomes" id="UP001515480">
    <property type="component" value="Unassembled WGS sequence"/>
</dbReference>
<feature type="compositionally biased region" description="Polar residues" evidence="1">
    <location>
        <begin position="25"/>
        <end position="36"/>
    </location>
</feature>
<dbReference type="AlphaFoldDB" id="A0AB34ING8"/>
<comment type="caution">
    <text evidence="3">The sequence shown here is derived from an EMBL/GenBank/DDBJ whole genome shotgun (WGS) entry which is preliminary data.</text>
</comment>
<reference evidence="3 4" key="1">
    <citation type="journal article" date="2024" name="Science">
        <title>Giant polyketide synthase enzymes in the biosynthesis of giant marine polyether toxins.</title>
        <authorList>
            <person name="Fallon T.R."/>
            <person name="Shende V.V."/>
            <person name="Wierzbicki I.H."/>
            <person name="Pendleton A.L."/>
            <person name="Watervoot N.F."/>
            <person name="Auber R.P."/>
            <person name="Gonzalez D.J."/>
            <person name="Wisecaver J.H."/>
            <person name="Moore B.S."/>
        </authorList>
    </citation>
    <scope>NUCLEOTIDE SEQUENCE [LARGE SCALE GENOMIC DNA]</scope>
    <source>
        <strain evidence="3 4">12B1</strain>
    </source>
</reference>
<feature type="region of interest" description="Disordered" evidence="1">
    <location>
        <begin position="25"/>
        <end position="55"/>
    </location>
</feature>
<sequence>MRAPSLLSLLVGLLALTTQTAAYNPSTPHRTASRTAAVSAHASRHLPREAPQAKQKPVWFELDHRPEHEPDLSCYMRSDGGGWVCANDADFKFDPEDGY</sequence>
<feature type="chain" id="PRO_5044227814" evidence="2">
    <location>
        <begin position="23"/>
        <end position="99"/>
    </location>
</feature>
<evidence type="ECO:0000256" key="2">
    <source>
        <dbReference type="SAM" id="SignalP"/>
    </source>
</evidence>
<gene>
    <name evidence="3" type="ORF">AB1Y20_011052</name>
</gene>
<protein>
    <submittedName>
        <fullName evidence="3">Uncharacterized protein</fullName>
    </submittedName>
</protein>
<accession>A0AB34ING8</accession>